<sequence length="377" mass="41636">MLQAPPAEVVQTFDPIPPIPQRTMPYFDEMNPGVLPRPRYTGVTFSENLDIFEGPFPRAVEDFDPFYEDPGERQGGGRHFRDLVPEWGMYGGGSLIPPPAFQHPDFLVDLNDEVFEQPPPFPYCEGEPLVPIPLPPRVPECRVERPPSPRPEVCPAAQAPEEQPPPVCPAVRPMSRRNQQFQTSLALGDQPEEPRQRQMQRPQQAGPPPPDTRARPPPVRDPSDLVDWCAELPAFVEHPSSLIPQYLCPDVPPQEEPVVRDRFGRPVVQRPVTAPDMMQLEEAQQAVAAVEAAAAAAATGAVCPPGTRPTGNRRNQMQTSINWSQMEADAAEPCPPTDRRKQQQEAAAAATCAPATPAPQAERAPRGRNLMQPSSDW</sequence>
<evidence type="ECO:0000313" key="2">
    <source>
        <dbReference type="EMBL" id="JAT11855.1"/>
    </source>
</evidence>
<evidence type="ECO:0000256" key="1">
    <source>
        <dbReference type="SAM" id="MobiDB-lite"/>
    </source>
</evidence>
<proteinExistence type="predicted"/>
<name>A0A1B6KKA1_9HEMI</name>
<dbReference type="EMBL" id="GEBQ01028122">
    <property type="protein sequence ID" value="JAT11855.1"/>
    <property type="molecule type" value="Transcribed_RNA"/>
</dbReference>
<feature type="compositionally biased region" description="Low complexity" evidence="1">
    <location>
        <begin position="344"/>
        <end position="362"/>
    </location>
</feature>
<accession>A0A1B6KKA1</accession>
<feature type="compositionally biased region" description="Polar residues" evidence="1">
    <location>
        <begin position="176"/>
        <end position="185"/>
    </location>
</feature>
<feature type="region of interest" description="Disordered" evidence="1">
    <location>
        <begin position="141"/>
        <end position="225"/>
    </location>
</feature>
<feature type="compositionally biased region" description="Polar residues" evidence="1">
    <location>
        <begin position="309"/>
        <end position="325"/>
    </location>
</feature>
<reference evidence="2" key="1">
    <citation type="submission" date="2015-11" db="EMBL/GenBank/DDBJ databases">
        <title>De novo transcriptome assembly of four potential Pierce s Disease insect vectors from Arizona vineyards.</title>
        <authorList>
            <person name="Tassone E.E."/>
        </authorList>
    </citation>
    <scope>NUCLEOTIDE SEQUENCE</scope>
</reference>
<feature type="non-terminal residue" evidence="2">
    <location>
        <position position="377"/>
    </location>
</feature>
<dbReference type="AlphaFoldDB" id="A0A1B6KKA1"/>
<feature type="region of interest" description="Disordered" evidence="1">
    <location>
        <begin position="299"/>
        <end position="377"/>
    </location>
</feature>
<protein>
    <submittedName>
        <fullName evidence="2">Uncharacterized protein</fullName>
    </submittedName>
</protein>
<gene>
    <name evidence="2" type="ORF">g.38319</name>
</gene>
<feature type="compositionally biased region" description="Pro residues" evidence="1">
    <location>
        <begin position="205"/>
        <end position="220"/>
    </location>
</feature>
<organism evidence="2">
    <name type="scientific">Graphocephala atropunctata</name>
    <dbReference type="NCBI Taxonomy" id="36148"/>
    <lineage>
        <taxon>Eukaryota</taxon>
        <taxon>Metazoa</taxon>
        <taxon>Ecdysozoa</taxon>
        <taxon>Arthropoda</taxon>
        <taxon>Hexapoda</taxon>
        <taxon>Insecta</taxon>
        <taxon>Pterygota</taxon>
        <taxon>Neoptera</taxon>
        <taxon>Paraneoptera</taxon>
        <taxon>Hemiptera</taxon>
        <taxon>Auchenorrhyncha</taxon>
        <taxon>Membracoidea</taxon>
        <taxon>Cicadellidae</taxon>
        <taxon>Cicadellinae</taxon>
        <taxon>Cicadellini</taxon>
        <taxon>Graphocephala</taxon>
    </lineage>
</organism>